<dbReference type="AlphaFoldDB" id="A0A085YYU4"/>
<keyword evidence="1" id="KW-1133">Transmembrane helix</keyword>
<gene>
    <name evidence="2" type="ORF">IX39_20410</name>
</gene>
<dbReference type="Proteomes" id="UP000028713">
    <property type="component" value="Unassembled WGS sequence"/>
</dbReference>
<evidence type="ECO:0000313" key="3">
    <source>
        <dbReference type="Proteomes" id="UP000028713"/>
    </source>
</evidence>
<comment type="caution">
    <text evidence="2">The sequence shown here is derived from an EMBL/GenBank/DDBJ whole genome shotgun (WGS) entry which is preliminary data.</text>
</comment>
<dbReference type="RefSeq" id="WP_034679773.1">
    <property type="nucleotide sequence ID" value="NZ_FPAP01000008.1"/>
</dbReference>
<accession>A0A085YYU4</accession>
<keyword evidence="1" id="KW-0472">Membrane</keyword>
<organism evidence="2 3">
    <name type="scientific">Chryseobacterium formosense</name>
    <dbReference type="NCBI Taxonomy" id="236814"/>
    <lineage>
        <taxon>Bacteria</taxon>
        <taxon>Pseudomonadati</taxon>
        <taxon>Bacteroidota</taxon>
        <taxon>Flavobacteriia</taxon>
        <taxon>Flavobacteriales</taxon>
        <taxon>Weeksellaceae</taxon>
        <taxon>Chryseobacterium group</taxon>
        <taxon>Chryseobacterium</taxon>
    </lineage>
</organism>
<protein>
    <submittedName>
        <fullName evidence="2">Uncharacterized protein</fullName>
    </submittedName>
</protein>
<evidence type="ECO:0000256" key="1">
    <source>
        <dbReference type="SAM" id="Phobius"/>
    </source>
</evidence>
<feature type="transmembrane region" description="Helical" evidence="1">
    <location>
        <begin position="21"/>
        <end position="44"/>
    </location>
</feature>
<proteinExistence type="predicted"/>
<keyword evidence="3" id="KW-1185">Reference proteome</keyword>
<sequence>MQAKIINSKQANIKYILNLRLMDFLITFFSKYKLLFFFFVLLQINEMTFKIVSDEEIRKAELQLDLNELKITGAGH</sequence>
<keyword evidence="1" id="KW-0812">Transmembrane</keyword>
<reference evidence="2 3" key="1">
    <citation type="submission" date="2014-07" db="EMBL/GenBank/DDBJ databases">
        <title>Genome of Chryseobacterium formosense LMG 24722.</title>
        <authorList>
            <person name="Pipes S.E."/>
            <person name="Stropko S.J."/>
            <person name="Newman J.D."/>
        </authorList>
    </citation>
    <scope>NUCLEOTIDE SEQUENCE [LARGE SCALE GENOMIC DNA]</scope>
    <source>
        <strain evidence="2 3">LMG 24722</strain>
    </source>
</reference>
<evidence type="ECO:0000313" key="2">
    <source>
        <dbReference type="EMBL" id="KFE97357.1"/>
    </source>
</evidence>
<name>A0A085YYU4_9FLAO</name>
<dbReference type="EMBL" id="JPRP01000006">
    <property type="protein sequence ID" value="KFE97357.1"/>
    <property type="molecule type" value="Genomic_DNA"/>
</dbReference>
<dbReference type="STRING" id="236814.IX39_20410"/>